<evidence type="ECO:0000313" key="4">
    <source>
        <dbReference type="Proteomes" id="UP000285750"/>
    </source>
</evidence>
<reference evidence="3 4" key="1">
    <citation type="submission" date="2018-08" db="EMBL/GenBank/DDBJ databases">
        <title>A genome reference for cultivated species of the human gut microbiota.</title>
        <authorList>
            <person name="Zou Y."/>
            <person name="Xue W."/>
            <person name="Luo G."/>
        </authorList>
    </citation>
    <scope>NUCLEOTIDE SEQUENCE [LARGE SCALE GENOMIC DNA]</scope>
    <source>
        <strain evidence="2 4">AF24-16AC</strain>
        <strain evidence="1 3">OM08-14</strain>
    </source>
</reference>
<comment type="caution">
    <text evidence="1">The sequence shown here is derived from an EMBL/GenBank/DDBJ whole genome shotgun (WGS) entry which is preliminary data.</text>
</comment>
<name>A0A3E4WFF4_9BACT</name>
<organism evidence="1 3">
    <name type="scientific">Phocaeicola plebeius</name>
    <dbReference type="NCBI Taxonomy" id="310297"/>
    <lineage>
        <taxon>Bacteria</taxon>
        <taxon>Pseudomonadati</taxon>
        <taxon>Bacteroidota</taxon>
        <taxon>Bacteroidia</taxon>
        <taxon>Bacteroidales</taxon>
        <taxon>Bacteroidaceae</taxon>
        <taxon>Phocaeicola</taxon>
    </lineage>
</organism>
<evidence type="ECO:0000313" key="1">
    <source>
        <dbReference type="EMBL" id="RGM40948.1"/>
    </source>
</evidence>
<protein>
    <recommendedName>
        <fullName evidence="5">HK97 gp10 family phage protein</fullName>
    </recommendedName>
</protein>
<dbReference type="Proteomes" id="UP000260780">
    <property type="component" value="Unassembled WGS sequence"/>
</dbReference>
<gene>
    <name evidence="2" type="ORF">DWY14_00230</name>
    <name evidence="1" type="ORF">DXC17_06165</name>
</gene>
<accession>A0A3E4WFF4</accession>
<sequence>MAVKFDFSDMDSFFKQGYAEVKAVKEKVGKEAVDYAVKNGSYQNHTGTLRKSNKYSVQDDGLELRNEAEYASFVESKGYEVLTGAAIYAEKRLKEEIK</sequence>
<dbReference type="EMBL" id="QSTF01000011">
    <property type="protein sequence ID" value="RGM40948.1"/>
    <property type="molecule type" value="Genomic_DNA"/>
</dbReference>
<proteinExistence type="predicted"/>
<evidence type="ECO:0000313" key="3">
    <source>
        <dbReference type="Proteomes" id="UP000260780"/>
    </source>
</evidence>
<dbReference type="Proteomes" id="UP000285750">
    <property type="component" value="Unassembled WGS sequence"/>
</dbReference>
<dbReference type="AlphaFoldDB" id="A0A3E4WFF4"/>
<dbReference type="EMBL" id="QRUY01000001">
    <property type="protein sequence ID" value="RGS10605.1"/>
    <property type="molecule type" value="Genomic_DNA"/>
</dbReference>
<dbReference type="RefSeq" id="WP_117747676.1">
    <property type="nucleotide sequence ID" value="NZ_JAJWDO010000049.1"/>
</dbReference>
<evidence type="ECO:0000313" key="2">
    <source>
        <dbReference type="EMBL" id="RGS10605.1"/>
    </source>
</evidence>
<evidence type="ECO:0008006" key="5">
    <source>
        <dbReference type="Google" id="ProtNLM"/>
    </source>
</evidence>